<protein>
    <recommendedName>
        <fullName evidence="3">Xylanolytic transcriptional activator regulatory domain-containing protein</fullName>
    </recommendedName>
</protein>
<dbReference type="SMART" id="SM00906">
    <property type="entry name" value="Fungal_trans"/>
    <property type="match status" value="1"/>
</dbReference>
<dbReference type="GO" id="GO:0003677">
    <property type="term" value="F:DNA binding"/>
    <property type="evidence" value="ECO:0007669"/>
    <property type="project" value="InterPro"/>
</dbReference>
<evidence type="ECO:0000259" key="3">
    <source>
        <dbReference type="SMART" id="SM00906"/>
    </source>
</evidence>
<dbReference type="AlphaFoldDB" id="A0AAX6MQC6"/>
<evidence type="ECO:0000256" key="2">
    <source>
        <dbReference type="SAM" id="MobiDB-lite"/>
    </source>
</evidence>
<gene>
    <name evidence="4" type="ORF">Daesc_004574</name>
</gene>
<dbReference type="InterPro" id="IPR050987">
    <property type="entry name" value="AtrR-like"/>
</dbReference>
<dbReference type="InterPro" id="IPR007219">
    <property type="entry name" value="XnlR_reg_dom"/>
</dbReference>
<feature type="region of interest" description="Disordered" evidence="2">
    <location>
        <begin position="1"/>
        <end position="56"/>
    </location>
</feature>
<evidence type="ECO:0000313" key="4">
    <source>
        <dbReference type="EMBL" id="KAK6954607.1"/>
    </source>
</evidence>
<dbReference type="EMBL" id="JBANMG010000004">
    <property type="protein sequence ID" value="KAK6954607.1"/>
    <property type="molecule type" value="Genomic_DNA"/>
</dbReference>
<dbReference type="GO" id="GO:0003700">
    <property type="term" value="F:DNA-binding transcription factor activity"/>
    <property type="evidence" value="ECO:0007669"/>
    <property type="project" value="InterPro"/>
</dbReference>
<organism evidence="4 5">
    <name type="scientific">Daldinia eschscholtzii</name>
    <dbReference type="NCBI Taxonomy" id="292717"/>
    <lineage>
        <taxon>Eukaryota</taxon>
        <taxon>Fungi</taxon>
        <taxon>Dikarya</taxon>
        <taxon>Ascomycota</taxon>
        <taxon>Pezizomycotina</taxon>
        <taxon>Sordariomycetes</taxon>
        <taxon>Xylariomycetidae</taxon>
        <taxon>Xylariales</taxon>
        <taxon>Hypoxylaceae</taxon>
        <taxon>Daldinia</taxon>
    </lineage>
</organism>
<accession>A0AAX6MQC6</accession>
<proteinExistence type="predicted"/>
<sequence length="660" mass="74074">MPDNTEEHAGRTPLTPTKAKSKALRDAGSPTPSPSSHSTRSQPLLHTTTNSTGATSLTQNECQQNFQFASDRRRVSREQEDEPVVEGLSSLSANSTFAVDRLRKVAGADREKGHHFETRELLDKLHQIVNAIKHKQLSPELLLSHARPPARGNDDFKMPPIQATVAVIRKAQEQHNYVIRFLGAVLQAESISELCLKVYFSGDYSEAEFIITNVALYYLFSNIEFEKERRNQLGSSQEDCELLCQVNLETALSRLPLHLKPTYDMVLALILGAIYAIDISKPSLSWTYTIAAYHASHSLGFHTRAKGADPGSDVPNKMGLLFWAIFCLEKPLSLRLGRCSTIPDIEITVPLPGGSHISATPIMSYCREVVRIAIVTGRTYERLYSEHSLSIPDDIRRQVISELSQEMLDIQDKSRAIIKLMLQSETDSFMREIIEFTSSCDEVYRLSVLTLIHRAAPAQADSVSTFTDECVFYARAALEYHQHHVQVFEIPQLLSEYVNWTILFSPFIPFIVLFCCVLETGDEEDLARMKAFVNSIESAREHSSLIAKHYSLFQGFYSVAVRYNELKSASTPVQREQEELRLEMDSFLSELGFQTQMGLPGANGTQDMGSERPLGATLGGGIQPDVSKGYQEVEQALRLPRWYTMNQQMIGLLGNDELPF</sequence>
<dbReference type="Proteomes" id="UP001369815">
    <property type="component" value="Unassembled WGS sequence"/>
</dbReference>
<dbReference type="PANTHER" id="PTHR46910">
    <property type="entry name" value="TRANSCRIPTION FACTOR PDR1"/>
    <property type="match status" value="1"/>
</dbReference>
<feature type="compositionally biased region" description="Low complexity" evidence="2">
    <location>
        <begin position="34"/>
        <end position="56"/>
    </location>
</feature>
<comment type="caution">
    <text evidence="4">The sequence shown here is derived from an EMBL/GenBank/DDBJ whole genome shotgun (WGS) entry which is preliminary data.</text>
</comment>
<feature type="region of interest" description="Disordered" evidence="2">
    <location>
        <begin position="69"/>
        <end position="88"/>
    </location>
</feature>
<feature type="domain" description="Xylanolytic transcriptional activator regulatory" evidence="3">
    <location>
        <begin position="285"/>
        <end position="358"/>
    </location>
</feature>
<dbReference type="GO" id="GO:0006351">
    <property type="term" value="P:DNA-templated transcription"/>
    <property type="evidence" value="ECO:0007669"/>
    <property type="project" value="InterPro"/>
</dbReference>
<dbReference type="Pfam" id="PF04082">
    <property type="entry name" value="Fungal_trans"/>
    <property type="match status" value="1"/>
</dbReference>
<dbReference type="CDD" id="cd12148">
    <property type="entry name" value="fungal_TF_MHR"/>
    <property type="match status" value="1"/>
</dbReference>
<keyword evidence="1" id="KW-0539">Nucleus</keyword>
<evidence type="ECO:0000313" key="5">
    <source>
        <dbReference type="Proteomes" id="UP001369815"/>
    </source>
</evidence>
<evidence type="ECO:0000256" key="1">
    <source>
        <dbReference type="ARBA" id="ARBA00023242"/>
    </source>
</evidence>
<name>A0AAX6MQC6_9PEZI</name>
<dbReference type="GO" id="GO:0008270">
    <property type="term" value="F:zinc ion binding"/>
    <property type="evidence" value="ECO:0007669"/>
    <property type="project" value="InterPro"/>
</dbReference>
<feature type="compositionally biased region" description="Basic and acidic residues" evidence="2">
    <location>
        <begin position="1"/>
        <end position="10"/>
    </location>
</feature>
<reference evidence="4 5" key="1">
    <citation type="journal article" date="2024" name="Front Chem Biol">
        <title>Unveiling the potential of Daldinia eschscholtzii MFLUCC 19-0629 through bioactivity and bioinformatics studies for enhanced sustainable agriculture production.</title>
        <authorList>
            <person name="Brooks S."/>
            <person name="Weaver J.A."/>
            <person name="Klomchit A."/>
            <person name="Alharthi S.A."/>
            <person name="Onlamun T."/>
            <person name="Nurani R."/>
            <person name="Vong T.K."/>
            <person name="Alberti F."/>
            <person name="Greco C."/>
        </authorList>
    </citation>
    <scope>NUCLEOTIDE SEQUENCE [LARGE SCALE GENOMIC DNA]</scope>
    <source>
        <strain evidence="4">MFLUCC 19-0629</strain>
    </source>
</reference>
<dbReference type="PANTHER" id="PTHR46910:SF5">
    <property type="entry name" value="ZN(II)2CYS6 TRANSCRIPTION FACTOR (EUROFUNG)"/>
    <property type="match status" value="1"/>
</dbReference>
<keyword evidence="5" id="KW-1185">Reference proteome</keyword>